<comment type="caution">
    <text evidence="1">The sequence shown here is derived from an EMBL/GenBank/DDBJ whole genome shotgun (WGS) entry which is preliminary data.</text>
</comment>
<accession>A0A8S1H3G4</accession>
<proteinExistence type="predicted"/>
<keyword evidence="2" id="KW-1185">Reference proteome</keyword>
<dbReference type="AlphaFoldDB" id="A0A8S1H3G4"/>
<evidence type="ECO:0000313" key="2">
    <source>
        <dbReference type="Proteomes" id="UP000835052"/>
    </source>
</evidence>
<reference evidence="1" key="1">
    <citation type="submission" date="2020-10" db="EMBL/GenBank/DDBJ databases">
        <authorList>
            <person name="Kikuchi T."/>
        </authorList>
    </citation>
    <scope>NUCLEOTIDE SEQUENCE</scope>
    <source>
        <strain evidence="1">NKZ352</strain>
    </source>
</reference>
<evidence type="ECO:0000313" key="1">
    <source>
        <dbReference type="EMBL" id="CAD6190027.1"/>
    </source>
</evidence>
<sequence>MEEKQKLVPRMEWLNEFARPETAGANSNGNFKKVWSRNVFDIVSKFYSAEITQVRFYTIKKPYDLASRHVLKTGIPINPPFNNRSMDNCFAKCVQVGCILVTVYCQGTNTYCALIDWPHTLDPEDGRELPFNDSTYRYSFYPDNSTFDCSQPHVSWLDTFFQP</sequence>
<dbReference type="Proteomes" id="UP000835052">
    <property type="component" value="Unassembled WGS sequence"/>
</dbReference>
<protein>
    <submittedName>
        <fullName evidence="1">Uncharacterized protein</fullName>
    </submittedName>
</protein>
<dbReference type="EMBL" id="CAJGYM010000013">
    <property type="protein sequence ID" value="CAD6190027.1"/>
    <property type="molecule type" value="Genomic_DNA"/>
</dbReference>
<name>A0A8S1H3G4_9PELO</name>
<gene>
    <name evidence="1" type="ORF">CAUJ_LOCUS5946</name>
</gene>
<organism evidence="1 2">
    <name type="scientific">Caenorhabditis auriculariae</name>
    <dbReference type="NCBI Taxonomy" id="2777116"/>
    <lineage>
        <taxon>Eukaryota</taxon>
        <taxon>Metazoa</taxon>
        <taxon>Ecdysozoa</taxon>
        <taxon>Nematoda</taxon>
        <taxon>Chromadorea</taxon>
        <taxon>Rhabditida</taxon>
        <taxon>Rhabditina</taxon>
        <taxon>Rhabditomorpha</taxon>
        <taxon>Rhabditoidea</taxon>
        <taxon>Rhabditidae</taxon>
        <taxon>Peloderinae</taxon>
        <taxon>Caenorhabditis</taxon>
    </lineage>
</organism>